<protein>
    <submittedName>
        <fullName evidence="2">Uncharacterized protein</fullName>
    </submittedName>
</protein>
<evidence type="ECO:0000313" key="3">
    <source>
        <dbReference type="Proteomes" id="UP001153269"/>
    </source>
</evidence>
<feature type="region of interest" description="Disordered" evidence="1">
    <location>
        <begin position="1"/>
        <end position="50"/>
    </location>
</feature>
<comment type="caution">
    <text evidence="2">The sequence shown here is derived from an EMBL/GenBank/DDBJ whole genome shotgun (WGS) entry which is preliminary data.</text>
</comment>
<keyword evidence="3" id="KW-1185">Reference proteome</keyword>
<evidence type="ECO:0000313" key="2">
    <source>
        <dbReference type="EMBL" id="CAB1421520.1"/>
    </source>
</evidence>
<organism evidence="2 3">
    <name type="scientific">Pleuronectes platessa</name>
    <name type="common">European plaice</name>
    <dbReference type="NCBI Taxonomy" id="8262"/>
    <lineage>
        <taxon>Eukaryota</taxon>
        <taxon>Metazoa</taxon>
        <taxon>Chordata</taxon>
        <taxon>Craniata</taxon>
        <taxon>Vertebrata</taxon>
        <taxon>Euteleostomi</taxon>
        <taxon>Actinopterygii</taxon>
        <taxon>Neopterygii</taxon>
        <taxon>Teleostei</taxon>
        <taxon>Neoteleostei</taxon>
        <taxon>Acanthomorphata</taxon>
        <taxon>Carangaria</taxon>
        <taxon>Pleuronectiformes</taxon>
        <taxon>Pleuronectoidei</taxon>
        <taxon>Pleuronectidae</taxon>
        <taxon>Pleuronectes</taxon>
    </lineage>
</organism>
<reference evidence="2" key="1">
    <citation type="submission" date="2020-03" db="EMBL/GenBank/DDBJ databases">
        <authorList>
            <person name="Weist P."/>
        </authorList>
    </citation>
    <scope>NUCLEOTIDE SEQUENCE</scope>
</reference>
<evidence type="ECO:0000256" key="1">
    <source>
        <dbReference type="SAM" id="MobiDB-lite"/>
    </source>
</evidence>
<feature type="compositionally biased region" description="Basic residues" evidence="1">
    <location>
        <begin position="86"/>
        <end position="103"/>
    </location>
</feature>
<gene>
    <name evidence="2" type="ORF">PLEPLA_LOCUS9406</name>
</gene>
<proteinExistence type="predicted"/>
<name>A0A9N7TYM9_PLEPL</name>
<feature type="compositionally biased region" description="Acidic residues" evidence="1">
    <location>
        <begin position="1"/>
        <end position="14"/>
    </location>
</feature>
<sequence>MEMDVGGIEDEESSREDAQEAAGAGMRRPGVMEPKKSFRTSSALSHACHTAGSALSHPMCVCSSAAPYAGISHSPASLKDNTHHNQSARRHTRAHIAPRRRERRSSDPRQAVKSVPAR</sequence>
<feature type="region of interest" description="Disordered" evidence="1">
    <location>
        <begin position="71"/>
        <end position="118"/>
    </location>
</feature>
<dbReference type="EMBL" id="CADEAL010000527">
    <property type="protein sequence ID" value="CAB1421520.1"/>
    <property type="molecule type" value="Genomic_DNA"/>
</dbReference>
<dbReference type="AlphaFoldDB" id="A0A9N7TYM9"/>
<accession>A0A9N7TYM9</accession>
<dbReference type="Proteomes" id="UP001153269">
    <property type="component" value="Unassembled WGS sequence"/>
</dbReference>